<dbReference type="Pfam" id="PF01553">
    <property type="entry name" value="Acyltransferase"/>
    <property type="match status" value="1"/>
</dbReference>
<dbReference type="EC" id="2.3.1.51" evidence="7"/>
<sequence length="238" mass="28104">MERIILMVIRSIFQLPYWSYKINKYCKTDEYDETTRYALLRHITRLANKRGRVDIKCHGLENLPKENGYVIYGNHQGLFDALILLETHERPFATVSKKEVENLFFISKVFKLLQSKFIDREDVRQSMKILIEVTKEVKEGRNYLIFPEGTRSRNGNKIQEFKGGSFKCAMNAKSPIVPIAIIDSYKAFDTHSIAKLTVQIHYLEPLYYEDYKDMKSNEIAEYVAESIRKTIEEYEDRY</sequence>
<evidence type="ECO:0000256" key="5">
    <source>
        <dbReference type="ARBA" id="ARBA00023098"/>
    </source>
</evidence>
<dbReference type="SUPFAM" id="SSF69593">
    <property type="entry name" value="Glycerol-3-phosphate (1)-acyltransferase"/>
    <property type="match status" value="1"/>
</dbReference>
<dbReference type="CDD" id="cd07989">
    <property type="entry name" value="LPLAT_AGPAT-like"/>
    <property type="match status" value="1"/>
</dbReference>
<accession>A0A6S6R188</accession>
<name>A0A6S6R188_9FIRM</name>
<dbReference type="AlphaFoldDB" id="A0A6S6R188"/>
<dbReference type="InterPro" id="IPR004552">
    <property type="entry name" value="AGP_acyltrans"/>
</dbReference>
<dbReference type="PANTHER" id="PTHR10434">
    <property type="entry name" value="1-ACYL-SN-GLYCEROL-3-PHOSPHATE ACYLTRANSFERASE"/>
    <property type="match status" value="1"/>
</dbReference>
<evidence type="ECO:0000313" key="9">
    <source>
        <dbReference type="Proteomes" id="UP000515561"/>
    </source>
</evidence>
<dbReference type="RefSeq" id="WP_184094502.1">
    <property type="nucleotide sequence ID" value="NZ_AP023367.1"/>
</dbReference>
<evidence type="ECO:0000256" key="2">
    <source>
        <dbReference type="ARBA" id="ARBA00008655"/>
    </source>
</evidence>
<dbReference type="EMBL" id="AP023367">
    <property type="protein sequence ID" value="BCJ92748.1"/>
    <property type="molecule type" value="Genomic_DNA"/>
</dbReference>
<dbReference type="GO" id="GO:0016020">
    <property type="term" value="C:membrane"/>
    <property type="evidence" value="ECO:0007669"/>
    <property type="project" value="InterPro"/>
</dbReference>
<evidence type="ECO:0000256" key="1">
    <source>
        <dbReference type="ARBA" id="ARBA00005189"/>
    </source>
</evidence>
<comment type="pathway">
    <text evidence="1">Lipid metabolism.</text>
</comment>
<evidence type="ECO:0000256" key="3">
    <source>
        <dbReference type="ARBA" id="ARBA00022516"/>
    </source>
</evidence>
<dbReference type="NCBIfam" id="TIGR00530">
    <property type="entry name" value="AGP_acyltrn"/>
    <property type="match status" value="1"/>
</dbReference>
<comment type="domain">
    <text evidence="7">The HXXXXD motif is essential for acyltransferase activity and may constitute the binding site for the phosphate moiety of the glycerol-3-phosphate.</text>
</comment>
<dbReference type="PANTHER" id="PTHR10434:SF64">
    <property type="entry name" value="1-ACYL-SN-GLYCEROL-3-PHOSPHATE ACYLTRANSFERASE-RELATED"/>
    <property type="match status" value="1"/>
</dbReference>
<proteinExistence type="inferred from homology"/>
<organism evidence="8 9">
    <name type="scientific">Anaerocolumna cellulosilytica</name>
    <dbReference type="NCBI Taxonomy" id="433286"/>
    <lineage>
        <taxon>Bacteria</taxon>
        <taxon>Bacillati</taxon>
        <taxon>Bacillota</taxon>
        <taxon>Clostridia</taxon>
        <taxon>Lachnospirales</taxon>
        <taxon>Lachnospiraceae</taxon>
        <taxon>Anaerocolumna</taxon>
    </lineage>
</organism>
<reference evidence="8 9" key="1">
    <citation type="journal article" date="2016" name="Int. J. Syst. Evol. Microbiol.">
        <title>Descriptions of Anaerotaenia torta gen. nov., sp. nov. and Anaerocolumna cellulosilytica gen. nov., sp. nov. isolated from a methanogenic reactor of cattle waste.</title>
        <authorList>
            <person name="Uek A."/>
            <person name="Ohtaki Y."/>
            <person name="Kaku N."/>
            <person name="Ueki K."/>
        </authorList>
    </citation>
    <scope>NUCLEOTIDE SEQUENCE [LARGE SCALE GENOMIC DNA]</scope>
    <source>
        <strain evidence="8 9">SN021</strain>
    </source>
</reference>
<dbReference type="InterPro" id="IPR002123">
    <property type="entry name" value="Plipid/glycerol_acylTrfase"/>
</dbReference>
<dbReference type="GO" id="GO:0006654">
    <property type="term" value="P:phosphatidic acid biosynthetic process"/>
    <property type="evidence" value="ECO:0007669"/>
    <property type="project" value="TreeGrafter"/>
</dbReference>
<evidence type="ECO:0000256" key="7">
    <source>
        <dbReference type="RuleBase" id="RU361267"/>
    </source>
</evidence>
<comment type="catalytic activity">
    <reaction evidence="7">
        <text>a 1-acyl-sn-glycero-3-phosphate + an acyl-CoA = a 1,2-diacyl-sn-glycero-3-phosphate + CoA</text>
        <dbReference type="Rhea" id="RHEA:19709"/>
        <dbReference type="ChEBI" id="CHEBI:57287"/>
        <dbReference type="ChEBI" id="CHEBI:57970"/>
        <dbReference type="ChEBI" id="CHEBI:58342"/>
        <dbReference type="ChEBI" id="CHEBI:58608"/>
        <dbReference type="EC" id="2.3.1.51"/>
    </reaction>
</comment>
<dbReference type="KEGG" id="acel:acsn021_03170"/>
<evidence type="ECO:0000256" key="6">
    <source>
        <dbReference type="ARBA" id="ARBA00023315"/>
    </source>
</evidence>
<keyword evidence="7" id="KW-1208">Phospholipid metabolism</keyword>
<keyword evidence="7" id="KW-0594">Phospholipid biosynthesis</keyword>
<dbReference type="SMART" id="SM00563">
    <property type="entry name" value="PlsC"/>
    <property type="match status" value="1"/>
</dbReference>
<keyword evidence="3 7" id="KW-0444">Lipid biosynthesis</keyword>
<evidence type="ECO:0000313" key="8">
    <source>
        <dbReference type="EMBL" id="BCJ92748.1"/>
    </source>
</evidence>
<keyword evidence="5 7" id="KW-0443">Lipid metabolism</keyword>
<keyword evidence="4 7" id="KW-0808">Transferase</keyword>
<keyword evidence="9" id="KW-1185">Reference proteome</keyword>
<gene>
    <name evidence="8" type="ORF">acsn021_03170</name>
</gene>
<keyword evidence="6 7" id="KW-0012">Acyltransferase</keyword>
<comment type="similarity">
    <text evidence="2 7">Belongs to the 1-acyl-sn-glycerol-3-phosphate acyltransferase family.</text>
</comment>
<protein>
    <recommendedName>
        <fullName evidence="7">1-acyl-sn-glycerol-3-phosphate acyltransferase</fullName>
        <ecNumber evidence="7">2.3.1.51</ecNumber>
    </recommendedName>
</protein>
<dbReference type="Proteomes" id="UP000515561">
    <property type="component" value="Chromosome"/>
</dbReference>
<evidence type="ECO:0000256" key="4">
    <source>
        <dbReference type="ARBA" id="ARBA00022679"/>
    </source>
</evidence>
<dbReference type="GO" id="GO:0003841">
    <property type="term" value="F:1-acylglycerol-3-phosphate O-acyltransferase activity"/>
    <property type="evidence" value="ECO:0007669"/>
    <property type="project" value="UniProtKB-UniRule"/>
</dbReference>